<name>A0A2N5T9P8_9BASI</name>
<protein>
    <submittedName>
        <fullName evidence="1">Uncharacterized protein</fullName>
    </submittedName>
</protein>
<evidence type="ECO:0000313" key="1">
    <source>
        <dbReference type="EMBL" id="PLW22219.1"/>
    </source>
</evidence>
<reference evidence="1 3" key="1">
    <citation type="submission" date="2017-11" db="EMBL/GenBank/DDBJ databases">
        <title>De novo assembly and phasing of dikaryotic genomes from two isolates of Puccinia coronata f. sp. avenae, the causal agent of oat crown rust.</title>
        <authorList>
            <person name="Miller M.E."/>
            <person name="Zhang Y."/>
            <person name="Omidvar V."/>
            <person name="Sperschneider J."/>
            <person name="Schwessinger B."/>
            <person name="Raley C."/>
            <person name="Palmer J.M."/>
            <person name="Garnica D."/>
            <person name="Upadhyaya N."/>
            <person name="Rathjen J."/>
            <person name="Taylor J.M."/>
            <person name="Park R.F."/>
            <person name="Dodds P.N."/>
            <person name="Hirsch C.D."/>
            <person name="Kianian S.F."/>
            <person name="Figueroa M."/>
        </authorList>
    </citation>
    <scope>NUCLEOTIDE SEQUENCE [LARGE SCALE GENOMIC DNA]</scope>
    <source>
        <strain evidence="1">12SD80</strain>
    </source>
</reference>
<comment type="caution">
    <text evidence="1">The sequence shown here is derived from an EMBL/GenBank/DDBJ whole genome shotgun (WGS) entry which is preliminary data.</text>
</comment>
<gene>
    <name evidence="2" type="ORF">PCASD_08763</name>
    <name evidence="1" type="ORF">PCASD_17232</name>
</gene>
<sequence length="98" mass="10592">MAITTSSLSHTLDTIDCNGMLGYANREMKSGGSLSTKQLPCTFAANKSAKIGQTPVLRYSQSPTRVPAPPVLSTTEQWTLLTFVVSKVFLAIITHYSL</sequence>
<dbReference type="AlphaFoldDB" id="A0A2N5T9P8"/>
<accession>A0A2N5T9P8</accession>
<organism evidence="1 3">
    <name type="scientific">Puccinia coronata f. sp. avenae</name>
    <dbReference type="NCBI Taxonomy" id="200324"/>
    <lineage>
        <taxon>Eukaryota</taxon>
        <taxon>Fungi</taxon>
        <taxon>Dikarya</taxon>
        <taxon>Basidiomycota</taxon>
        <taxon>Pucciniomycotina</taxon>
        <taxon>Pucciniomycetes</taxon>
        <taxon>Pucciniales</taxon>
        <taxon>Pucciniaceae</taxon>
        <taxon>Puccinia</taxon>
    </lineage>
</organism>
<dbReference type="EMBL" id="PGCI01000671">
    <property type="protein sequence ID" value="PLW22219.1"/>
    <property type="molecule type" value="Genomic_DNA"/>
</dbReference>
<dbReference type="EMBL" id="PGCI01000113">
    <property type="protein sequence ID" value="PLW39599.1"/>
    <property type="molecule type" value="Genomic_DNA"/>
</dbReference>
<dbReference type="Proteomes" id="UP000235392">
    <property type="component" value="Unassembled WGS sequence"/>
</dbReference>
<evidence type="ECO:0000313" key="2">
    <source>
        <dbReference type="EMBL" id="PLW39599.1"/>
    </source>
</evidence>
<proteinExistence type="predicted"/>
<evidence type="ECO:0000313" key="3">
    <source>
        <dbReference type="Proteomes" id="UP000235392"/>
    </source>
</evidence>